<dbReference type="AlphaFoldDB" id="J9FS66"/>
<dbReference type="InterPro" id="IPR008927">
    <property type="entry name" value="6-PGluconate_DH-like_C_sf"/>
</dbReference>
<dbReference type="EC" id="1.5.1.-" evidence="2"/>
<sequence length="106" mass="11927">MDAEFMQLLQVLPVTPGAIPSLLDYYESHDAASLTRKISSIPAFAPILSPMKEVEGGWIPDFSSRYFTEDFPYGLHYIWQLAKEKGIATPTIDKVYAWGIARMEKG</sequence>
<accession>J9FS66</accession>
<dbReference type="Pfam" id="PF02317">
    <property type="entry name" value="Octopine_DH"/>
    <property type="match status" value="1"/>
</dbReference>
<dbReference type="SUPFAM" id="SSF48179">
    <property type="entry name" value="6-phosphogluconate dehydrogenase C-terminal domain-like"/>
    <property type="match status" value="1"/>
</dbReference>
<protein>
    <submittedName>
        <fullName evidence="2">Protein containing Opine dehydrogenase domain protein</fullName>
        <ecNumber evidence="2">1.5.1.-</ecNumber>
    </submittedName>
</protein>
<dbReference type="PANTHER" id="PTHR38015:SF1">
    <property type="entry name" value="OPINE DEHYDROGENASE DOMAIN-CONTAINING PROTEIN"/>
    <property type="match status" value="1"/>
</dbReference>
<proteinExistence type="predicted"/>
<name>J9FS66_9ZZZZ</name>
<keyword evidence="2" id="KW-0560">Oxidoreductase</keyword>
<gene>
    <name evidence="2" type="ORF">EVA_21687</name>
</gene>
<dbReference type="InterPro" id="IPR051729">
    <property type="entry name" value="Opine/Lysopine_DH"/>
</dbReference>
<feature type="domain" description="Opine dehydrogenase" evidence="1">
    <location>
        <begin position="1"/>
        <end position="99"/>
    </location>
</feature>
<dbReference type="Gene3D" id="1.10.1040.10">
    <property type="entry name" value="N-(1-d-carboxylethyl)-l-norvaline Dehydrogenase, domain 2"/>
    <property type="match status" value="1"/>
</dbReference>
<evidence type="ECO:0000259" key="1">
    <source>
        <dbReference type="Pfam" id="PF02317"/>
    </source>
</evidence>
<dbReference type="GO" id="GO:0016491">
    <property type="term" value="F:oxidoreductase activity"/>
    <property type="evidence" value="ECO:0007669"/>
    <property type="project" value="UniProtKB-KW"/>
</dbReference>
<organism evidence="2">
    <name type="scientific">gut metagenome</name>
    <dbReference type="NCBI Taxonomy" id="749906"/>
    <lineage>
        <taxon>unclassified sequences</taxon>
        <taxon>metagenomes</taxon>
        <taxon>organismal metagenomes</taxon>
    </lineage>
</organism>
<evidence type="ECO:0000313" key="2">
    <source>
        <dbReference type="EMBL" id="EJW90204.1"/>
    </source>
</evidence>
<dbReference type="InterPro" id="IPR013328">
    <property type="entry name" value="6PGD_dom2"/>
</dbReference>
<dbReference type="PANTHER" id="PTHR38015">
    <property type="entry name" value="BLR6086 PROTEIN"/>
    <property type="match status" value="1"/>
</dbReference>
<dbReference type="EMBL" id="AMCI01008978">
    <property type="protein sequence ID" value="EJW90204.1"/>
    <property type="molecule type" value="Genomic_DNA"/>
</dbReference>
<dbReference type="InterPro" id="IPR003421">
    <property type="entry name" value="Opine_DH"/>
</dbReference>
<comment type="caution">
    <text evidence="2">The sequence shown here is derived from an EMBL/GenBank/DDBJ whole genome shotgun (WGS) entry which is preliminary data.</text>
</comment>
<reference evidence="2" key="1">
    <citation type="journal article" date="2012" name="PLoS ONE">
        <title>Gene sets for utilization of primary and secondary nutrition supplies in the distal gut of endangered iberian lynx.</title>
        <authorList>
            <person name="Alcaide M."/>
            <person name="Messina E."/>
            <person name="Richter M."/>
            <person name="Bargiela R."/>
            <person name="Peplies J."/>
            <person name="Huws S.A."/>
            <person name="Newbold C.J."/>
            <person name="Golyshin P.N."/>
            <person name="Simon M.A."/>
            <person name="Lopez G."/>
            <person name="Yakimov M.M."/>
            <person name="Ferrer M."/>
        </authorList>
    </citation>
    <scope>NUCLEOTIDE SEQUENCE</scope>
</reference>